<gene>
    <name evidence="3" type="ORF">RAK27_01705</name>
</gene>
<dbReference type="SUPFAM" id="SSF51735">
    <property type="entry name" value="NAD(P)-binding Rossmann-fold domains"/>
    <property type="match status" value="1"/>
</dbReference>
<feature type="domain" description="Gfo/Idh/MocA-like oxidoreductase N-terminal" evidence="1">
    <location>
        <begin position="8"/>
        <end position="121"/>
    </location>
</feature>
<sequence length="358" mass="39710">MKQDKLIVVIVGFGGMGHYHSTLIEKDQNLKVKGIFDTKQDRLDYGTSLGYEAYPDYSAVLNDPEVDIVLIATPNDVHKELAIAALKAGKHVICEKPVTLSSQDFIEIDAVAKENAKVFMTHQNRRWDEDFLIVKEMVEQQTIGDVFQLESRVHGANGIPGDWRHELAHGGGMLLDWGVHLLDQMLYMVDSKVTSVSAQLSFILGNEVDDGFISTLQFENGVTAIVEVGTTNYIPLPRWYVKGTKGTALIEDWSLKGKIVKRNEAVEKVEPKPIQAGVGLTKTMAPPSEEATIIAELPEAQKNPQSFYENFAAVVAGTAEPIVKNSEVLRNLRLIEAIFEAAHTNQVVTDFDQYSKTK</sequence>
<reference evidence="3" key="1">
    <citation type="submission" date="2023-08" db="EMBL/GenBank/DDBJ databases">
        <title>Genomic characterization of piscicolin 126 produced by Carnobacterium maltaromaticum CM22 strain isolated from salmon (Salmo salar).</title>
        <authorList>
            <person name="Gonzalez-Gragera E."/>
            <person name="Garcia-Lopez J.D."/>
            <person name="Teso-Perez C."/>
            <person name="Gimenez-Hernandez I."/>
            <person name="Peralta-Sanchez J.M."/>
            <person name="Valdivia E."/>
            <person name="Montalban-Lopez M."/>
            <person name="Martin-Platero A.M."/>
            <person name="Banos A."/>
            <person name="Martinez-Bueno M."/>
        </authorList>
    </citation>
    <scope>NUCLEOTIDE SEQUENCE</scope>
    <source>
        <strain evidence="3">CM22</strain>
    </source>
</reference>
<feature type="domain" description="GFO/IDH/MocA-like oxidoreductase" evidence="2">
    <location>
        <begin position="132"/>
        <end position="248"/>
    </location>
</feature>
<evidence type="ECO:0000259" key="1">
    <source>
        <dbReference type="Pfam" id="PF01408"/>
    </source>
</evidence>
<proteinExistence type="predicted"/>
<dbReference type="InterPro" id="IPR000683">
    <property type="entry name" value="Gfo/Idh/MocA-like_OxRdtase_N"/>
</dbReference>
<name>A0AAW9JLF0_CARML</name>
<dbReference type="InterPro" id="IPR055170">
    <property type="entry name" value="GFO_IDH_MocA-like_dom"/>
</dbReference>
<organism evidence="3 4">
    <name type="scientific">Carnobacterium maltaromaticum</name>
    <name type="common">Carnobacterium piscicola</name>
    <dbReference type="NCBI Taxonomy" id="2751"/>
    <lineage>
        <taxon>Bacteria</taxon>
        <taxon>Bacillati</taxon>
        <taxon>Bacillota</taxon>
        <taxon>Bacilli</taxon>
        <taxon>Lactobacillales</taxon>
        <taxon>Carnobacteriaceae</taxon>
        <taxon>Carnobacterium</taxon>
    </lineage>
</organism>
<protein>
    <submittedName>
        <fullName evidence="3">Gfo/Idh/MocA family oxidoreductase</fullName>
    </submittedName>
</protein>
<dbReference type="EMBL" id="JAVBVO010000001">
    <property type="protein sequence ID" value="MDZ5757370.1"/>
    <property type="molecule type" value="Genomic_DNA"/>
</dbReference>
<evidence type="ECO:0000259" key="2">
    <source>
        <dbReference type="Pfam" id="PF22725"/>
    </source>
</evidence>
<dbReference type="Gene3D" id="3.40.50.720">
    <property type="entry name" value="NAD(P)-binding Rossmann-like Domain"/>
    <property type="match status" value="1"/>
</dbReference>
<dbReference type="InterPro" id="IPR051317">
    <property type="entry name" value="Gfo/Idh/MocA_oxidoreduct"/>
</dbReference>
<dbReference type="Proteomes" id="UP001290462">
    <property type="component" value="Unassembled WGS sequence"/>
</dbReference>
<dbReference type="SUPFAM" id="SSF55347">
    <property type="entry name" value="Glyceraldehyde-3-phosphate dehydrogenase-like, C-terminal domain"/>
    <property type="match status" value="1"/>
</dbReference>
<dbReference type="PANTHER" id="PTHR43708:SF8">
    <property type="entry name" value="OXIDOREDUCTASE"/>
    <property type="match status" value="1"/>
</dbReference>
<dbReference type="InterPro" id="IPR036291">
    <property type="entry name" value="NAD(P)-bd_dom_sf"/>
</dbReference>
<dbReference type="PANTHER" id="PTHR43708">
    <property type="entry name" value="CONSERVED EXPRESSED OXIDOREDUCTASE (EUROFUNG)"/>
    <property type="match status" value="1"/>
</dbReference>
<evidence type="ECO:0000313" key="4">
    <source>
        <dbReference type="Proteomes" id="UP001290462"/>
    </source>
</evidence>
<dbReference type="GO" id="GO:0000166">
    <property type="term" value="F:nucleotide binding"/>
    <property type="evidence" value="ECO:0007669"/>
    <property type="project" value="InterPro"/>
</dbReference>
<comment type="caution">
    <text evidence="3">The sequence shown here is derived from an EMBL/GenBank/DDBJ whole genome shotgun (WGS) entry which is preliminary data.</text>
</comment>
<dbReference type="Pfam" id="PF22725">
    <property type="entry name" value="GFO_IDH_MocA_C3"/>
    <property type="match status" value="1"/>
</dbReference>
<dbReference type="RefSeq" id="WP_322808338.1">
    <property type="nucleotide sequence ID" value="NZ_JAVBVO010000001.1"/>
</dbReference>
<accession>A0AAW9JLF0</accession>
<evidence type="ECO:0000313" key="3">
    <source>
        <dbReference type="EMBL" id="MDZ5757370.1"/>
    </source>
</evidence>
<dbReference type="AlphaFoldDB" id="A0AAW9JLF0"/>
<dbReference type="Pfam" id="PF01408">
    <property type="entry name" value="GFO_IDH_MocA"/>
    <property type="match status" value="1"/>
</dbReference>
<dbReference type="Gene3D" id="3.30.360.10">
    <property type="entry name" value="Dihydrodipicolinate Reductase, domain 2"/>
    <property type="match status" value="1"/>
</dbReference>